<comment type="caution">
    <text evidence="1">The sequence shown here is derived from an EMBL/GenBank/DDBJ whole genome shotgun (WGS) entry which is preliminary data.</text>
</comment>
<dbReference type="Gene3D" id="3.10.180.10">
    <property type="entry name" value="2,3-Dihydroxybiphenyl 1,2-Dioxygenase, domain 1"/>
    <property type="match status" value="1"/>
</dbReference>
<sequence>MAPTQPNASSTANTATFLGNPMEICLVTRDYKRTISGLHALGVGPWRCYTFSPANTTNQTYRGQSSAFTLRVCFAELSPTMVYEVIQPVSGPNIFQEYLDAHGEGVHHIAYDMNGIPFEERVKKFEERGFVMSQGGSWMGKNHFAFFETEERTGTCFETYEFPADWDYPEPEEWFPQAP</sequence>
<dbReference type="Pfam" id="PF13669">
    <property type="entry name" value="Glyoxalase_4"/>
    <property type="match status" value="1"/>
</dbReference>
<dbReference type="InterPro" id="IPR029068">
    <property type="entry name" value="Glyas_Bleomycin-R_OHBP_Dase"/>
</dbReference>
<reference evidence="1 2" key="1">
    <citation type="journal article" date="2021" name="Nat. Commun.">
        <title>Genetic determinants of endophytism in the Arabidopsis root mycobiome.</title>
        <authorList>
            <person name="Mesny F."/>
            <person name="Miyauchi S."/>
            <person name="Thiergart T."/>
            <person name="Pickel B."/>
            <person name="Atanasova L."/>
            <person name="Karlsson M."/>
            <person name="Huettel B."/>
            <person name="Barry K.W."/>
            <person name="Haridas S."/>
            <person name="Chen C."/>
            <person name="Bauer D."/>
            <person name="Andreopoulos W."/>
            <person name="Pangilinan J."/>
            <person name="LaButti K."/>
            <person name="Riley R."/>
            <person name="Lipzen A."/>
            <person name="Clum A."/>
            <person name="Drula E."/>
            <person name="Henrissat B."/>
            <person name="Kohler A."/>
            <person name="Grigoriev I.V."/>
            <person name="Martin F.M."/>
            <person name="Hacquard S."/>
        </authorList>
    </citation>
    <scope>NUCLEOTIDE SEQUENCE [LARGE SCALE GENOMIC DNA]</scope>
    <source>
        <strain evidence="1 2">MPI-SDFR-AT-0080</strain>
    </source>
</reference>
<dbReference type="SUPFAM" id="SSF54593">
    <property type="entry name" value="Glyoxalase/Bleomycin resistance protein/Dihydroxybiphenyl dioxygenase"/>
    <property type="match status" value="1"/>
</dbReference>
<name>A0ABQ8FUP5_9PEZI</name>
<evidence type="ECO:0000313" key="1">
    <source>
        <dbReference type="EMBL" id="KAH7028299.1"/>
    </source>
</evidence>
<evidence type="ECO:0000313" key="2">
    <source>
        <dbReference type="Proteomes" id="UP000774617"/>
    </source>
</evidence>
<dbReference type="Proteomes" id="UP000774617">
    <property type="component" value="Unassembled WGS sequence"/>
</dbReference>
<organism evidence="1 2">
    <name type="scientific">Macrophomina phaseolina</name>
    <dbReference type="NCBI Taxonomy" id="35725"/>
    <lineage>
        <taxon>Eukaryota</taxon>
        <taxon>Fungi</taxon>
        <taxon>Dikarya</taxon>
        <taxon>Ascomycota</taxon>
        <taxon>Pezizomycotina</taxon>
        <taxon>Dothideomycetes</taxon>
        <taxon>Dothideomycetes incertae sedis</taxon>
        <taxon>Botryosphaeriales</taxon>
        <taxon>Botryosphaeriaceae</taxon>
        <taxon>Macrophomina</taxon>
    </lineage>
</organism>
<protein>
    <submittedName>
        <fullName evidence="1">Glyoxalase/Bleomycin resistance protein/Dioxygenase superfamily-domain-containing protein</fullName>
    </submittedName>
</protein>
<keyword evidence="2" id="KW-1185">Reference proteome</keyword>
<accession>A0ABQ8FUP5</accession>
<proteinExistence type="predicted"/>
<gene>
    <name evidence="1" type="ORF">B0J12DRAFT_350089</name>
</gene>
<dbReference type="EMBL" id="JAGTJR010000050">
    <property type="protein sequence ID" value="KAH7028299.1"/>
    <property type="molecule type" value="Genomic_DNA"/>
</dbReference>